<proteinExistence type="predicted"/>
<dbReference type="EMBL" id="CP031226">
    <property type="protein sequence ID" value="AXH59798.1"/>
    <property type="molecule type" value="Genomic_DNA"/>
</dbReference>
<protein>
    <submittedName>
        <fullName evidence="1">Uncharacterized protein</fullName>
    </submittedName>
</protein>
<evidence type="ECO:0000313" key="2">
    <source>
        <dbReference type="Proteomes" id="UP000006426"/>
    </source>
</evidence>
<gene>
    <name evidence="1" type="ORF">PLA107_031740</name>
</gene>
<dbReference type="AlphaFoldDB" id="A0AAD0V9E8"/>
<keyword evidence="1" id="KW-0614">Plasmid</keyword>
<dbReference type="RefSeq" id="WP_005741921.1">
    <property type="nucleotide sequence ID" value="NZ_CP031226.1"/>
</dbReference>
<evidence type="ECO:0000313" key="1">
    <source>
        <dbReference type="EMBL" id="AXH59798.1"/>
    </source>
</evidence>
<organism evidence="1 2">
    <name type="scientific">Pseudomonas amygdali pv. lachrymans str. M301315</name>
    <dbReference type="NCBI Taxonomy" id="629260"/>
    <lineage>
        <taxon>Bacteria</taxon>
        <taxon>Pseudomonadati</taxon>
        <taxon>Pseudomonadota</taxon>
        <taxon>Gammaproteobacteria</taxon>
        <taxon>Pseudomonadales</taxon>
        <taxon>Pseudomonadaceae</taxon>
        <taxon>Pseudomonas</taxon>
        <taxon>Pseudomonas amygdali</taxon>
    </lineage>
</organism>
<accession>A0AAD0V9E8</accession>
<dbReference type="GeneID" id="39474376"/>
<sequence>MTQRSVHPNFPDHFLEVTLSLCDDDRKSTVEYRLKEGRLADGIYHMPGGFKIQASAFNRLTRSDPSGKISRSTYCHVHELSEVVEKLRHDLMLEIDSRLAGLQKMKGLFTIDPVIVEDEYRHPALRTPVASESPEP</sequence>
<name>A0AAD0V9E8_PSEAV</name>
<reference evidence="1 2" key="1">
    <citation type="journal article" date="2011" name="PLoS Pathog.">
        <title>Dynamic evolution of pathogenicity revealed by sequencing and comparative genomics of 19 Pseudomonas syringae isolates.</title>
        <authorList>
            <person name="Baltrus D.A."/>
            <person name="Nishimura M.T."/>
            <person name="Romanchuk A."/>
            <person name="Chang J.H."/>
            <person name="Mukhtar M.S."/>
            <person name="Cherkis K."/>
            <person name="Roach J."/>
            <person name="Grant S.R."/>
            <person name="Jones C.D."/>
            <person name="Dangl J.L."/>
        </authorList>
    </citation>
    <scope>NUCLEOTIDE SEQUENCE [LARGE SCALE GENOMIC DNA]</scope>
    <source>
        <strain evidence="1 2">M301315</strain>
    </source>
</reference>
<geneLocation type="plasmid" evidence="2">
    <name>pmppla107</name>
</geneLocation>
<dbReference type="Proteomes" id="UP000006426">
    <property type="component" value="Plasmid pmppla107"/>
</dbReference>